<keyword evidence="2" id="KW-1003">Cell membrane</keyword>
<dbReference type="Pfam" id="PF13231">
    <property type="entry name" value="PMT_2"/>
    <property type="match status" value="1"/>
</dbReference>
<evidence type="ECO:0000256" key="7">
    <source>
        <dbReference type="ARBA" id="ARBA00023136"/>
    </source>
</evidence>
<dbReference type="InterPro" id="IPR050297">
    <property type="entry name" value="LipidA_mod_glycosyltrf_83"/>
</dbReference>
<organism evidence="10 11">
    <name type="scientific">candidate division WOR-1 bacterium RIFOXYB2_FULL_37_13</name>
    <dbReference type="NCBI Taxonomy" id="1802579"/>
    <lineage>
        <taxon>Bacteria</taxon>
        <taxon>Bacillati</taxon>
        <taxon>Saganbacteria</taxon>
    </lineage>
</organism>
<name>A0A1F4SLN9_UNCSA</name>
<evidence type="ECO:0000259" key="9">
    <source>
        <dbReference type="Pfam" id="PF13231"/>
    </source>
</evidence>
<feature type="transmembrane region" description="Helical" evidence="8">
    <location>
        <begin position="133"/>
        <end position="151"/>
    </location>
</feature>
<dbReference type="Proteomes" id="UP000178417">
    <property type="component" value="Unassembled WGS sequence"/>
</dbReference>
<feature type="transmembrane region" description="Helical" evidence="8">
    <location>
        <begin position="335"/>
        <end position="354"/>
    </location>
</feature>
<comment type="caution">
    <text evidence="10">The sequence shown here is derived from an EMBL/GenBank/DDBJ whole genome shotgun (WGS) entry which is preliminary data.</text>
</comment>
<evidence type="ECO:0000313" key="10">
    <source>
        <dbReference type="EMBL" id="OGC21384.1"/>
    </source>
</evidence>
<evidence type="ECO:0000256" key="4">
    <source>
        <dbReference type="ARBA" id="ARBA00022679"/>
    </source>
</evidence>
<feature type="transmembrane region" description="Helical" evidence="8">
    <location>
        <begin position="163"/>
        <end position="193"/>
    </location>
</feature>
<evidence type="ECO:0000256" key="5">
    <source>
        <dbReference type="ARBA" id="ARBA00022692"/>
    </source>
</evidence>
<feature type="transmembrane region" description="Helical" evidence="8">
    <location>
        <begin position="307"/>
        <end position="323"/>
    </location>
</feature>
<feature type="transmembrane region" description="Helical" evidence="8">
    <location>
        <begin position="256"/>
        <end position="279"/>
    </location>
</feature>
<dbReference type="GO" id="GO:0016763">
    <property type="term" value="F:pentosyltransferase activity"/>
    <property type="evidence" value="ECO:0007669"/>
    <property type="project" value="TreeGrafter"/>
</dbReference>
<feature type="transmembrane region" description="Helical" evidence="8">
    <location>
        <begin position="7"/>
        <end position="29"/>
    </location>
</feature>
<keyword evidence="4" id="KW-0808">Transferase</keyword>
<reference evidence="10 11" key="1">
    <citation type="journal article" date="2016" name="Nat. Commun.">
        <title>Thousands of microbial genomes shed light on interconnected biogeochemical processes in an aquifer system.</title>
        <authorList>
            <person name="Anantharaman K."/>
            <person name="Brown C.T."/>
            <person name="Hug L.A."/>
            <person name="Sharon I."/>
            <person name="Castelle C.J."/>
            <person name="Probst A.J."/>
            <person name="Thomas B.C."/>
            <person name="Singh A."/>
            <person name="Wilkins M.J."/>
            <person name="Karaoz U."/>
            <person name="Brodie E.L."/>
            <person name="Williams K.H."/>
            <person name="Hubbard S.S."/>
            <person name="Banfield J.F."/>
        </authorList>
    </citation>
    <scope>NUCLEOTIDE SEQUENCE [LARGE SCALE GENOMIC DNA]</scope>
</reference>
<sequence>MKKINWFFVYIILFSAFLYFFQLGFSTAWDQDEGQMFAASLEMVKSGEYLTPHLNSALYFHKPPFYAWLTALMFMLFGFTEFCGRFWAAIFGICGVSLTYFFAKRLYNERAAILSSIILATSPLYFILAKMGLVDILLAFFVLLSLCFFHLGYHNPIQKKWFYLLYVAMAFGTITKGPLGILIPCITIFLFLLWEKKLSFFIKMVPLKGFLLYFIIASPWFIIETIRHGTYFLKIMFGQFLFSIYFTPFQQHPGPIYYYIIVTLVGFIPWSGFLFPALFKKTDKLMLLLFLVMLAIFSLASTKVPGYFLPAFPALAIITGSYLDRLFSGESKLSFYFGLIFPILLLSVVSFVIFQVQIPLQFSQALIYLQTLILIVLGGFFLSFLFSFLKPQPIWSIGGWVVTMFVFYIGFIVFLVPYAEGFKPSRELAVAMKDKAHVAFYKTWLPPSLVFYLNRQSYPTVSVDIGDANNLEKFLNQHSSVCYLPKEEEQKLLFPHRLLKTKAGYVIIERIGRE</sequence>
<dbReference type="GO" id="GO:0010041">
    <property type="term" value="P:response to iron(III) ion"/>
    <property type="evidence" value="ECO:0007669"/>
    <property type="project" value="TreeGrafter"/>
</dbReference>
<dbReference type="InterPro" id="IPR038731">
    <property type="entry name" value="RgtA/B/C-like"/>
</dbReference>
<feature type="transmembrane region" description="Helical" evidence="8">
    <location>
        <begin position="394"/>
        <end position="416"/>
    </location>
</feature>
<feature type="transmembrane region" description="Helical" evidence="8">
    <location>
        <begin position="63"/>
        <end position="79"/>
    </location>
</feature>
<evidence type="ECO:0000256" key="1">
    <source>
        <dbReference type="ARBA" id="ARBA00004651"/>
    </source>
</evidence>
<feature type="transmembrane region" description="Helical" evidence="8">
    <location>
        <begin position="109"/>
        <end position="128"/>
    </location>
</feature>
<keyword evidence="6 8" id="KW-1133">Transmembrane helix</keyword>
<proteinExistence type="predicted"/>
<comment type="subcellular location">
    <subcellularLocation>
        <location evidence="1">Cell membrane</location>
        <topology evidence="1">Multi-pass membrane protein</topology>
    </subcellularLocation>
</comment>
<dbReference type="GO" id="GO:0009103">
    <property type="term" value="P:lipopolysaccharide biosynthetic process"/>
    <property type="evidence" value="ECO:0007669"/>
    <property type="project" value="UniProtKB-ARBA"/>
</dbReference>
<keyword evidence="7 8" id="KW-0472">Membrane</keyword>
<dbReference type="AlphaFoldDB" id="A0A1F4SLN9"/>
<feature type="domain" description="Glycosyltransferase RgtA/B/C/D-like" evidence="9">
    <location>
        <begin position="61"/>
        <end position="222"/>
    </location>
</feature>
<feature type="transmembrane region" description="Helical" evidence="8">
    <location>
        <begin position="366"/>
        <end position="388"/>
    </location>
</feature>
<feature type="transmembrane region" description="Helical" evidence="8">
    <location>
        <begin position="86"/>
        <end position="103"/>
    </location>
</feature>
<evidence type="ECO:0000256" key="2">
    <source>
        <dbReference type="ARBA" id="ARBA00022475"/>
    </source>
</evidence>
<dbReference type="PANTHER" id="PTHR33908">
    <property type="entry name" value="MANNOSYLTRANSFERASE YKCB-RELATED"/>
    <property type="match status" value="1"/>
</dbReference>
<keyword evidence="3" id="KW-0328">Glycosyltransferase</keyword>
<dbReference type="STRING" id="1802579.A2310_01285"/>
<gene>
    <name evidence="10" type="ORF">A2310_01285</name>
</gene>
<evidence type="ECO:0000256" key="6">
    <source>
        <dbReference type="ARBA" id="ARBA00022989"/>
    </source>
</evidence>
<dbReference type="EMBL" id="MEUB01000044">
    <property type="protein sequence ID" value="OGC21384.1"/>
    <property type="molecule type" value="Genomic_DNA"/>
</dbReference>
<dbReference type="PANTHER" id="PTHR33908:SF3">
    <property type="entry name" value="UNDECAPRENYL PHOSPHATE-ALPHA-4-AMINO-4-DEOXY-L-ARABINOSE ARABINOSYL TRANSFERASE"/>
    <property type="match status" value="1"/>
</dbReference>
<feature type="transmembrane region" description="Helical" evidence="8">
    <location>
        <begin position="285"/>
        <end position="300"/>
    </location>
</feature>
<protein>
    <recommendedName>
        <fullName evidence="9">Glycosyltransferase RgtA/B/C/D-like domain-containing protein</fullName>
    </recommendedName>
</protein>
<dbReference type="GO" id="GO:0005886">
    <property type="term" value="C:plasma membrane"/>
    <property type="evidence" value="ECO:0007669"/>
    <property type="project" value="UniProtKB-SubCell"/>
</dbReference>
<evidence type="ECO:0000256" key="3">
    <source>
        <dbReference type="ARBA" id="ARBA00022676"/>
    </source>
</evidence>
<feature type="transmembrane region" description="Helical" evidence="8">
    <location>
        <begin position="205"/>
        <end position="223"/>
    </location>
</feature>
<accession>A0A1F4SLN9</accession>
<evidence type="ECO:0000256" key="8">
    <source>
        <dbReference type="SAM" id="Phobius"/>
    </source>
</evidence>
<evidence type="ECO:0000313" key="11">
    <source>
        <dbReference type="Proteomes" id="UP000178417"/>
    </source>
</evidence>
<keyword evidence="5 8" id="KW-0812">Transmembrane</keyword>